<dbReference type="InterPro" id="IPR007945">
    <property type="entry name" value="Secretogranin_V"/>
</dbReference>
<evidence type="ECO:0000256" key="5">
    <source>
        <dbReference type="ARBA" id="ARBA00022525"/>
    </source>
</evidence>
<dbReference type="GO" id="GO:0005576">
    <property type="term" value="C:extracellular region"/>
    <property type="evidence" value="ECO:0007669"/>
    <property type="project" value="UniProtKB-SubCell"/>
</dbReference>
<dbReference type="GO" id="GO:0007218">
    <property type="term" value="P:neuropeptide signaling pathway"/>
    <property type="evidence" value="ECO:0007669"/>
    <property type="project" value="InterPro"/>
</dbReference>
<reference evidence="11" key="1">
    <citation type="submission" date="2022-11" db="UniProtKB">
        <authorList>
            <consortium name="WormBaseParasite"/>
        </authorList>
    </citation>
    <scope>IDENTIFICATION</scope>
</reference>
<comment type="subcellular location">
    <subcellularLocation>
        <location evidence="1">Secreted</location>
    </subcellularLocation>
</comment>
<dbReference type="WBParaSite" id="nRc.2.0.1.t47477-RA">
    <property type="protein sequence ID" value="nRc.2.0.1.t47477-RA"/>
    <property type="gene ID" value="nRc.2.0.1.g47477"/>
</dbReference>
<keyword evidence="9" id="KW-1133">Transmembrane helix</keyword>
<evidence type="ECO:0000256" key="1">
    <source>
        <dbReference type="ARBA" id="ARBA00004613"/>
    </source>
</evidence>
<evidence type="ECO:0000313" key="10">
    <source>
        <dbReference type="Proteomes" id="UP000887565"/>
    </source>
</evidence>
<keyword evidence="6" id="KW-0732">Signal</keyword>
<evidence type="ECO:0000313" key="11">
    <source>
        <dbReference type="WBParaSite" id="nRc.2.0.1.t47477-RA"/>
    </source>
</evidence>
<protein>
    <recommendedName>
        <fullName evidence="3">Neuroendocrine protein 7B2</fullName>
    </recommendedName>
</protein>
<dbReference type="GO" id="GO:0030141">
    <property type="term" value="C:secretory granule"/>
    <property type="evidence" value="ECO:0007669"/>
    <property type="project" value="InterPro"/>
</dbReference>
<organism evidence="10 11">
    <name type="scientific">Romanomermis culicivorax</name>
    <name type="common">Nematode worm</name>
    <dbReference type="NCBI Taxonomy" id="13658"/>
    <lineage>
        <taxon>Eukaryota</taxon>
        <taxon>Metazoa</taxon>
        <taxon>Ecdysozoa</taxon>
        <taxon>Nematoda</taxon>
        <taxon>Enoplea</taxon>
        <taxon>Dorylaimia</taxon>
        <taxon>Mermithida</taxon>
        <taxon>Mermithoidea</taxon>
        <taxon>Mermithidae</taxon>
        <taxon>Romanomermis</taxon>
    </lineage>
</organism>
<dbReference type="PANTHER" id="PTHR12738:SF0">
    <property type="entry name" value="NEUROENDOCRINE PROTEIN 7B2"/>
    <property type="match status" value="1"/>
</dbReference>
<dbReference type="Proteomes" id="UP000887565">
    <property type="component" value="Unplaced"/>
</dbReference>
<evidence type="ECO:0000256" key="7">
    <source>
        <dbReference type="ARBA" id="ARBA00023157"/>
    </source>
</evidence>
<dbReference type="GO" id="GO:0046883">
    <property type="term" value="P:regulation of hormone secretion"/>
    <property type="evidence" value="ECO:0007669"/>
    <property type="project" value="TreeGrafter"/>
</dbReference>
<sequence length="208" mass="22965">MLIKPFYDHVILYFSIIVLYWVGGISTLSHHGDPAAAVDAFWKLGDVAAVTPAILDGEVVANNFVQNGNDFYKDSSLRDVEHLEHSSLWGHKYMGGGAGEGKQFLSPTGIFENKHEIKTDAVLPAYCDPPNPCPVGATADDGCLEEFENTAEFSRHYQANQDCLCDEDHMFACPAHHRKPSESLAEASDVEFQSFLDNLLNKATPYLN</sequence>
<evidence type="ECO:0000256" key="3">
    <source>
        <dbReference type="ARBA" id="ARBA00019589"/>
    </source>
</evidence>
<keyword evidence="9" id="KW-0812">Transmembrane</keyword>
<keyword evidence="4" id="KW-0813">Transport</keyword>
<evidence type="ECO:0000256" key="4">
    <source>
        <dbReference type="ARBA" id="ARBA00022448"/>
    </source>
</evidence>
<evidence type="ECO:0000256" key="6">
    <source>
        <dbReference type="ARBA" id="ARBA00022729"/>
    </source>
</evidence>
<dbReference type="AlphaFoldDB" id="A0A915L9H6"/>
<keyword evidence="10" id="KW-1185">Reference proteome</keyword>
<evidence type="ECO:0000256" key="8">
    <source>
        <dbReference type="ARBA" id="ARBA00023186"/>
    </source>
</evidence>
<keyword evidence="7" id="KW-1015">Disulfide bond</keyword>
<feature type="transmembrane region" description="Helical" evidence="9">
    <location>
        <begin position="6"/>
        <end position="23"/>
    </location>
</feature>
<keyword evidence="8" id="KW-0143">Chaperone</keyword>
<keyword evidence="9" id="KW-0472">Membrane</keyword>
<evidence type="ECO:0000256" key="2">
    <source>
        <dbReference type="ARBA" id="ARBA00006348"/>
    </source>
</evidence>
<name>A0A915L9H6_ROMCU</name>
<proteinExistence type="inferred from homology"/>
<dbReference type="PANTHER" id="PTHR12738">
    <property type="entry name" value="NEUROENDOCRINE PROTEIN 7B2"/>
    <property type="match status" value="1"/>
</dbReference>
<accession>A0A915L9H6</accession>
<comment type="similarity">
    <text evidence="2">Belongs to the 7B2 family.</text>
</comment>
<dbReference type="GO" id="GO:0030234">
    <property type="term" value="F:enzyme regulator activity"/>
    <property type="evidence" value="ECO:0007669"/>
    <property type="project" value="TreeGrafter"/>
</dbReference>
<keyword evidence="5" id="KW-0964">Secreted</keyword>
<dbReference type="Pfam" id="PF05281">
    <property type="entry name" value="Secretogranin_V"/>
    <property type="match status" value="1"/>
</dbReference>
<evidence type="ECO:0000256" key="9">
    <source>
        <dbReference type="SAM" id="Phobius"/>
    </source>
</evidence>